<protein>
    <submittedName>
        <fullName evidence="1">Uncharacterized protein</fullName>
    </submittedName>
</protein>
<keyword evidence="2" id="KW-1185">Reference proteome</keyword>
<dbReference type="Proteomes" id="UP000559027">
    <property type="component" value="Unassembled WGS sequence"/>
</dbReference>
<reference evidence="1 2" key="1">
    <citation type="journal article" date="2020" name="ISME J.">
        <title>Uncovering the hidden diversity of litter-decomposition mechanisms in mushroom-forming fungi.</title>
        <authorList>
            <person name="Floudas D."/>
            <person name="Bentzer J."/>
            <person name="Ahren D."/>
            <person name="Johansson T."/>
            <person name="Persson P."/>
            <person name="Tunlid A."/>
        </authorList>
    </citation>
    <scope>NUCLEOTIDE SEQUENCE [LARGE SCALE GENOMIC DNA]</scope>
    <source>
        <strain evidence="1 2">CBS 146.42</strain>
    </source>
</reference>
<dbReference type="OrthoDB" id="2970937at2759"/>
<gene>
    <name evidence="1" type="ORF">D9756_010794</name>
</gene>
<name>A0A8H5CUH2_9AGAR</name>
<evidence type="ECO:0000313" key="1">
    <source>
        <dbReference type="EMBL" id="KAF5348105.1"/>
    </source>
</evidence>
<organism evidence="1 2">
    <name type="scientific">Leucocoprinus leucothites</name>
    <dbReference type="NCBI Taxonomy" id="201217"/>
    <lineage>
        <taxon>Eukaryota</taxon>
        <taxon>Fungi</taxon>
        <taxon>Dikarya</taxon>
        <taxon>Basidiomycota</taxon>
        <taxon>Agaricomycotina</taxon>
        <taxon>Agaricomycetes</taxon>
        <taxon>Agaricomycetidae</taxon>
        <taxon>Agaricales</taxon>
        <taxon>Agaricineae</taxon>
        <taxon>Agaricaceae</taxon>
        <taxon>Leucocoprinus</taxon>
    </lineage>
</organism>
<accession>A0A8H5CUH2</accession>
<sequence>MSTQFENLFVHPLRGVDTAECGLDGRAVIINGLDECRGTAEQCDIIEIIVTSARKRATPFRRFITSHPGDSIRRTMNYATVSPVRPYDKFPVSRAVDHEILIYLTDEFKKIRGDHSLPNSWPSEEALTLLVKRCTGLNVVPFNEHIL</sequence>
<evidence type="ECO:0000313" key="2">
    <source>
        <dbReference type="Proteomes" id="UP000559027"/>
    </source>
</evidence>
<dbReference type="AlphaFoldDB" id="A0A8H5CUH2"/>
<proteinExistence type="predicted"/>
<comment type="caution">
    <text evidence="1">The sequence shown here is derived from an EMBL/GenBank/DDBJ whole genome shotgun (WGS) entry which is preliminary data.</text>
</comment>
<dbReference type="EMBL" id="JAACJO010000021">
    <property type="protein sequence ID" value="KAF5348105.1"/>
    <property type="molecule type" value="Genomic_DNA"/>
</dbReference>